<protein>
    <submittedName>
        <fullName evidence="1">Uncharacterized protein</fullName>
    </submittedName>
</protein>
<evidence type="ECO:0000313" key="2">
    <source>
        <dbReference type="Proteomes" id="UP000250321"/>
    </source>
</evidence>
<dbReference type="EMBL" id="PJQY01001772">
    <property type="protein sequence ID" value="PQP99801.1"/>
    <property type="molecule type" value="Genomic_DNA"/>
</dbReference>
<evidence type="ECO:0000313" key="1">
    <source>
        <dbReference type="EMBL" id="PQP99801.1"/>
    </source>
</evidence>
<dbReference type="Proteomes" id="UP000250321">
    <property type="component" value="Unassembled WGS sequence"/>
</dbReference>
<accession>A0A314XYY8</accession>
<proteinExistence type="predicted"/>
<gene>
    <name evidence="1" type="ORF">Pyn_19436</name>
</gene>
<keyword evidence="2" id="KW-1185">Reference proteome</keyword>
<name>A0A314XYY8_PRUYE</name>
<sequence length="104" mass="11760">MDEEWDGCNWTEGRVFMNIIIIDKIKSYWGIQDDCKLRDLVVKDGMRTSSVFILGGLTNNVIVNGKQQQLIFSDDSKQADAFELFNVRVKVDFGTSDIGHSLGL</sequence>
<dbReference type="AlphaFoldDB" id="A0A314XYY8"/>
<reference evidence="1 2" key="1">
    <citation type="submission" date="2018-02" db="EMBL/GenBank/DDBJ databases">
        <title>Draft genome of wild Prunus yedoensis var. nudiflora.</title>
        <authorList>
            <person name="Baek S."/>
            <person name="Kim J.-H."/>
            <person name="Choi K."/>
            <person name="Kim G.-B."/>
            <person name="Cho A."/>
            <person name="Jang H."/>
            <person name="Shin C.-H."/>
            <person name="Yu H.-J."/>
            <person name="Mun J.-H."/>
        </authorList>
    </citation>
    <scope>NUCLEOTIDE SEQUENCE [LARGE SCALE GENOMIC DNA]</scope>
    <source>
        <strain evidence="2">cv. Jeju island</strain>
        <tissue evidence="1">Leaf</tissue>
    </source>
</reference>
<organism evidence="1 2">
    <name type="scientific">Prunus yedoensis var. nudiflora</name>
    <dbReference type="NCBI Taxonomy" id="2094558"/>
    <lineage>
        <taxon>Eukaryota</taxon>
        <taxon>Viridiplantae</taxon>
        <taxon>Streptophyta</taxon>
        <taxon>Embryophyta</taxon>
        <taxon>Tracheophyta</taxon>
        <taxon>Spermatophyta</taxon>
        <taxon>Magnoliopsida</taxon>
        <taxon>eudicotyledons</taxon>
        <taxon>Gunneridae</taxon>
        <taxon>Pentapetalae</taxon>
        <taxon>rosids</taxon>
        <taxon>fabids</taxon>
        <taxon>Rosales</taxon>
        <taxon>Rosaceae</taxon>
        <taxon>Amygdaloideae</taxon>
        <taxon>Amygdaleae</taxon>
        <taxon>Prunus</taxon>
    </lineage>
</organism>
<comment type="caution">
    <text evidence="1">The sequence shown here is derived from an EMBL/GenBank/DDBJ whole genome shotgun (WGS) entry which is preliminary data.</text>
</comment>